<evidence type="ECO:0000313" key="2">
    <source>
        <dbReference type="EMBL" id="SVA16805.1"/>
    </source>
</evidence>
<gene>
    <name evidence="2" type="ORF">METZ01_LOCUS69659</name>
</gene>
<organism evidence="2">
    <name type="scientific">marine metagenome</name>
    <dbReference type="NCBI Taxonomy" id="408172"/>
    <lineage>
        <taxon>unclassified sequences</taxon>
        <taxon>metagenomes</taxon>
        <taxon>ecological metagenomes</taxon>
    </lineage>
</organism>
<dbReference type="EMBL" id="UINC01004781">
    <property type="protein sequence ID" value="SVA16805.1"/>
    <property type="molecule type" value="Genomic_DNA"/>
</dbReference>
<protein>
    <submittedName>
        <fullName evidence="2">Uncharacterized protein</fullName>
    </submittedName>
</protein>
<accession>A0A381TL46</accession>
<name>A0A381TL46_9ZZZZ</name>
<proteinExistence type="predicted"/>
<sequence length="811" mass="87166">MATSFANVALTDTFETWRNQTNLVIADVNAGTDAGVANTVVRRDDDGNGGIRIGDLIANGSIEFNTTLDGGITSNNLRDVTDGTSDDFGASLSTGSAIFKGGVSVQKSLNVGGSVYVAGVVKAEGNIQLGDDSGVDTVTITGDIAADITPLPQVGLTNTAISLGNNEERWKRLFVWDTVGANTTSHLKIPAGETSDRPPITNLSSTNNADHSLRGVIRYNTTLDRYEGYDHVSNTFMSLGGAIDSDQDTKITVETTHGGDEDQIKFYTEGEERWYIGAEADDGYFLPSTWSGNGTELHIGKTDQRVQSVWANNVFCHNILGRDGETSITVPSGSTAQRPSTDLEDGMLRFNKELDAAKGQMEYYSNTAAAWYSLAPSTAVYNTRIANPVDSTTSVSAQYNPAYVQVFVNGIKLDTADYDTDTLGSAITFLNFTVGTDDIIDVMSLAASDLHKAAMTRERFVATASQTVFTINGGYTPQLIEMFSEGVKIDQSLVTSSNGTTVTIPAQTVGNIVESLAWTSFENTDVYTKSRWANTAGWSSVYANTYIGVDPTSHANATFAVDTYNDRIGVGVKVPESTLHVRGLETTQLKLEHSFAANTTFDVAADGKLTITPSGQDTTLIGNLHITGTTTEVSSDTMTITDPFIVLNNFSAVPTNNAYDTGFVFIRGTNDLGNTAFIWDESLDEFSTCRVGDDGSAAGNITIADYENFHCGAIEIEDNLLVGTTSSFTGLATFNSNIDMSGGYFASDVLPDANGTRDMGSDSLRWGNIYTSDLNLKNERGDWKVVEESEYLSLTNNLTGKKYKILMEEIE</sequence>
<evidence type="ECO:0000256" key="1">
    <source>
        <dbReference type="SAM" id="MobiDB-lite"/>
    </source>
</evidence>
<feature type="region of interest" description="Disordered" evidence="1">
    <location>
        <begin position="188"/>
        <end position="207"/>
    </location>
</feature>
<reference evidence="2" key="1">
    <citation type="submission" date="2018-05" db="EMBL/GenBank/DDBJ databases">
        <authorList>
            <person name="Lanie J.A."/>
            <person name="Ng W.-L."/>
            <person name="Kazmierczak K.M."/>
            <person name="Andrzejewski T.M."/>
            <person name="Davidsen T.M."/>
            <person name="Wayne K.J."/>
            <person name="Tettelin H."/>
            <person name="Glass J.I."/>
            <person name="Rusch D."/>
            <person name="Podicherti R."/>
            <person name="Tsui H.-C.T."/>
            <person name="Winkler M.E."/>
        </authorList>
    </citation>
    <scope>NUCLEOTIDE SEQUENCE</scope>
</reference>
<dbReference type="AlphaFoldDB" id="A0A381TL46"/>